<evidence type="ECO:0000259" key="4">
    <source>
        <dbReference type="PROSITE" id="PS01124"/>
    </source>
</evidence>
<evidence type="ECO:0000256" key="3">
    <source>
        <dbReference type="ARBA" id="ARBA00023163"/>
    </source>
</evidence>
<dbReference type="InterPro" id="IPR020449">
    <property type="entry name" value="Tscrpt_reg_AraC-type_HTH"/>
</dbReference>
<dbReference type="PROSITE" id="PS01124">
    <property type="entry name" value="HTH_ARAC_FAMILY_2"/>
    <property type="match status" value="1"/>
</dbReference>
<dbReference type="Gene3D" id="1.10.10.60">
    <property type="entry name" value="Homeodomain-like"/>
    <property type="match status" value="1"/>
</dbReference>
<name>A0ABR6ZMX4_9BURK</name>
<dbReference type="SMART" id="SM00342">
    <property type="entry name" value="HTH_ARAC"/>
    <property type="match status" value="1"/>
</dbReference>
<dbReference type="PANTHER" id="PTHR47894">
    <property type="entry name" value="HTH-TYPE TRANSCRIPTIONAL REGULATOR GADX"/>
    <property type="match status" value="1"/>
</dbReference>
<organism evidence="5 6">
    <name type="scientific">Undibacterium hunanense</name>
    <dbReference type="NCBI Taxonomy" id="2762292"/>
    <lineage>
        <taxon>Bacteria</taxon>
        <taxon>Pseudomonadati</taxon>
        <taxon>Pseudomonadota</taxon>
        <taxon>Betaproteobacteria</taxon>
        <taxon>Burkholderiales</taxon>
        <taxon>Oxalobacteraceae</taxon>
        <taxon>Undibacterium</taxon>
    </lineage>
</organism>
<keyword evidence="6" id="KW-1185">Reference proteome</keyword>
<gene>
    <name evidence="5" type="ORF">H8L32_07180</name>
</gene>
<dbReference type="PANTHER" id="PTHR47894:SF1">
    <property type="entry name" value="HTH-TYPE TRANSCRIPTIONAL REGULATOR VQSM"/>
    <property type="match status" value="1"/>
</dbReference>
<feature type="domain" description="HTH araC/xylS-type" evidence="4">
    <location>
        <begin position="248"/>
        <end position="346"/>
    </location>
</feature>
<keyword evidence="1" id="KW-0805">Transcription regulation</keyword>
<dbReference type="SUPFAM" id="SSF46689">
    <property type="entry name" value="Homeodomain-like"/>
    <property type="match status" value="1"/>
</dbReference>
<evidence type="ECO:0000256" key="1">
    <source>
        <dbReference type="ARBA" id="ARBA00023015"/>
    </source>
</evidence>
<keyword evidence="3" id="KW-0804">Transcription</keyword>
<evidence type="ECO:0000313" key="6">
    <source>
        <dbReference type="Proteomes" id="UP000650424"/>
    </source>
</evidence>
<dbReference type="Proteomes" id="UP000650424">
    <property type="component" value="Unassembled WGS sequence"/>
</dbReference>
<keyword evidence="2" id="KW-0238">DNA-binding</keyword>
<dbReference type="Pfam" id="PF12625">
    <property type="entry name" value="Arabinose_bd"/>
    <property type="match status" value="1"/>
</dbReference>
<dbReference type="Pfam" id="PF12833">
    <property type="entry name" value="HTH_18"/>
    <property type="match status" value="1"/>
</dbReference>
<accession>A0ABR6ZMX4</accession>
<comment type="caution">
    <text evidence="5">The sequence shown here is derived from an EMBL/GenBank/DDBJ whole genome shotgun (WGS) entry which is preliminary data.</text>
</comment>
<reference evidence="5 6" key="1">
    <citation type="submission" date="2020-08" db="EMBL/GenBank/DDBJ databases">
        <title>Novel species isolated from subtropical streams in China.</title>
        <authorList>
            <person name="Lu H."/>
        </authorList>
    </citation>
    <scope>NUCLEOTIDE SEQUENCE [LARGE SCALE GENOMIC DNA]</scope>
    <source>
        <strain evidence="5 6">CY18W</strain>
    </source>
</reference>
<sequence length="351" mass="39204">MPNHASTIHLGNTSSGRVAAAYLQPLLDLAGEYGLCLHNLAIQAGMRENALTQLRESIAAADYVKLLDAAALISGDLNFGLHTGERVKLGTYNVYGMILMSCKDFGLAFQHTMRYESLAHDLGRSSLVTDGDLTEYQWHNHFPAASRHLVESVFAGIRVFGNWFAGTPLPFVPVLFMHAAPDKLDEHHRLFGPDVHFGTDLNCARFPTALLNWQVPNADISMYPVLQQHAEQLLREKQRLQNENGIIALVRAAIASKLAQDQARLPLIAQELALSQRTLQRKLSDAGVSFQQLLDRSRQELAEDYLRTSEYSLTDIAFLLGYQEQSTFNHAFKEWTGTSPGSFRDQHALYK</sequence>
<dbReference type="InterPro" id="IPR009057">
    <property type="entry name" value="Homeodomain-like_sf"/>
</dbReference>
<dbReference type="InterPro" id="IPR032687">
    <property type="entry name" value="AraC-type_N"/>
</dbReference>
<evidence type="ECO:0000256" key="2">
    <source>
        <dbReference type="ARBA" id="ARBA00023125"/>
    </source>
</evidence>
<dbReference type="PRINTS" id="PR00032">
    <property type="entry name" value="HTHARAC"/>
</dbReference>
<evidence type="ECO:0000313" key="5">
    <source>
        <dbReference type="EMBL" id="MBC3917251.1"/>
    </source>
</evidence>
<dbReference type="RefSeq" id="WP_186946486.1">
    <property type="nucleotide sequence ID" value="NZ_JACOGF010000003.1"/>
</dbReference>
<proteinExistence type="predicted"/>
<dbReference type="InterPro" id="IPR018060">
    <property type="entry name" value="HTH_AraC"/>
</dbReference>
<protein>
    <submittedName>
        <fullName evidence="5">AraC family transcriptional regulator</fullName>
    </submittedName>
</protein>
<dbReference type="EMBL" id="JACOGF010000003">
    <property type="protein sequence ID" value="MBC3917251.1"/>
    <property type="molecule type" value="Genomic_DNA"/>
</dbReference>